<dbReference type="InterPro" id="IPR018392">
    <property type="entry name" value="LysM"/>
</dbReference>
<protein>
    <submittedName>
        <fullName evidence="2">Peptidase M23 family protein</fullName>
    </submittedName>
</protein>
<dbReference type="PROSITE" id="PS51782">
    <property type="entry name" value="LYSM"/>
    <property type="match status" value="2"/>
</dbReference>
<dbReference type="InterPro" id="IPR011055">
    <property type="entry name" value="Dup_hybrid_motif"/>
</dbReference>
<dbReference type="Gene3D" id="2.70.70.10">
    <property type="entry name" value="Glucose Permease (Domain IIA)"/>
    <property type="match status" value="1"/>
</dbReference>
<dbReference type="STRING" id="1618738.UV76_C0010G0022"/>
<dbReference type="CDD" id="cd00118">
    <property type="entry name" value="LysM"/>
    <property type="match status" value="2"/>
</dbReference>
<dbReference type="Pfam" id="PF01476">
    <property type="entry name" value="LysM"/>
    <property type="match status" value="2"/>
</dbReference>
<dbReference type="InterPro" id="IPR036779">
    <property type="entry name" value="LysM_dom_sf"/>
</dbReference>
<dbReference type="Proteomes" id="UP000034646">
    <property type="component" value="Unassembled WGS sequence"/>
</dbReference>
<dbReference type="AlphaFoldDB" id="A0A0G1FZP3"/>
<evidence type="ECO:0000313" key="2">
    <source>
        <dbReference type="EMBL" id="KKT00447.1"/>
    </source>
</evidence>
<dbReference type="GO" id="GO:0004222">
    <property type="term" value="F:metalloendopeptidase activity"/>
    <property type="evidence" value="ECO:0007669"/>
    <property type="project" value="TreeGrafter"/>
</dbReference>
<dbReference type="EMBL" id="LCFS01000010">
    <property type="protein sequence ID" value="KKT00447.1"/>
    <property type="molecule type" value="Genomic_DNA"/>
</dbReference>
<dbReference type="PATRIC" id="fig|1618738.3.peg.510"/>
<dbReference type="SMART" id="SM00257">
    <property type="entry name" value="LysM"/>
    <property type="match status" value="2"/>
</dbReference>
<dbReference type="Pfam" id="PF01551">
    <property type="entry name" value="Peptidase_M23"/>
    <property type="match status" value="1"/>
</dbReference>
<dbReference type="CDD" id="cd12797">
    <property type="entry name" value="M23_peptidase"/>
    <property type="match status" value="1"/>
</dbReference>
<proteinExistence type="predicted"/>
<comment type="caution">
    <text evidence="2">The sequence shown here is derived from an EMBL/GenBank/DDBJ whole genome shotgun (WGS) entry which is preliminary data.</text>
</comment>
<dbReference type="InterPro" id="IPR050570">
    <property type="entry name" value="Cell_wall_metabolism_enzyme"/>
</dbReference>
<feature type="domain" description="LysM" evidence="1">
    <location>
        <begin position="126"/>
        <end position="170"/>
    </location>
</feature>
<reference evidence="2 3" key="1">
    <citation type="journal article" date="2015" name="Nature">
        <title>rRNA introns, odd ribosomes, and small enigmatic genomes across a large radiation of phyla.</title>
        <authorList>
            <person name="Brown C.T."/>
            <person name="Hug L.A."/>
            <person name="Thomas B.C."/>
            <person name="Sharon I."/>
            <person name="Castelle C.J."/>
            <person name="Singh A."/>
            <person name="Wilkins M.J."/>
            <person name="Williams K.H."/>
            <person name="Banfield J.F."/>
        </authorList>
    </citation>
    <scope>NUCLEOTIDE SEQUENCE [LARGE SCALE GENOMIC DNA]</scope>
</reference>
<dbReference type="SUPFAM" id="SSF51261">
    <property type="entry name" value="Duplicated hybrid motif"/>
    <property type="match status" value="1"/>
</dbReference>
<dbReference type="Gene3D" id="3.10.350.10">
    <property type="entry name" value="LysM domain"/>
    <property type="match status" value="2"/>
</dbReference>
<dbReference type="PANTHER" id="PTHR21666">
    <property type="entry name" value="PEPTIDASE-RELATED"/>
    <property type="match status" value="1"/>
</dbReference>
<evidence type="ECO:0000259" key="1">
    <source>
        <dbReference type="PROSITE" id="PS51782"/>
    </source>
</evidence>
<gene>
    <name evidence="2" type="ORF">UV76_C0010G0022</name>
</gene>
<name>A0A0G1FZP3_9BACT</name>
<organism evidence="2 3">
    <name type="scientific">Candidatus Nomurabacteria bacterium GW2011_GWA2_43_15</name>
    <dbReference type="NCBI Taxonomy" id="1618738"/>
    <lineage>
        <taxon>Bacteria</taxon>
        <taxon>Candidatus Nomuraibacteriota</taxon>
    </lineage>
</organism>
<accession>A0A0G1FZP3</accession>
<evidence type="ECO:0000313" key="3">
    <source>
        <dbReference type="Proteomes" id="UP000034646"/>
    </source>
</evidence>
<dbReference type="InterPro" id="IPR016047">
    <property type="entry name" value="M23ase_b-sheet_dom"/>
</dbReference>
<sequence>MAFSLLFGTLFVPAKVEADFLSSLLFGNDAFAEMNTNTSTVGSLQSGNNSQNIELLQANISSASIFQDPEGKQASYGAGKNNQDYSKIDVSATVNIISDNALMPSVNPLGDMSDTGNGDFSLDQMSVYVVRKGDSISQIAEMFDVSVNTILWANDMKKGAKLVEGDTLLILPISGVQHTITKGETLQSIAKRYKVDVLTITSFNGIEADAKLAVGDELIIPDGQMPNDDVPGTAPKKSGGKTIASNLKSIPGYFINPVPELKRKSQGPHGPGDRGVDLAAPTGTRIIASAEGTVLLARSGWNGGYGDMVTVQHSNGTKTLYAHMSKIATQTGAHVDQGEVIGYVGSTGRSTGPHLHFEVFNAKNPGADWTWAR</sequence>
<dbReference type="PANTHER" id="PTHR21666:SF270">
    <property type="entry name" value="MUREIN HYDROLASE ACTIVATOR ENVC"/>
    <property type="match status" value="1"/>
</dbReference>
<dbReference type="SUPFAM" id="SSF54106">
    <property type="entry name" value="LysM domain"/>
    <property type="match status" value="1"/>
</dbReference>
<feature type="domain" description="LysM" evidence="1">
    <location>
        <begin position="176"/>
        <end position="220"/>
    </location>
</feature>